<protein>
    <submittedName>
        <fullName evidence="4">Large subunit ribosomal protein L27e</fullName>
    </submittedName>
</protein>
<dbReference type="GO" id="GO:0005840">
    <property type="term" value="C:ribosome"/>
    <property type="evidence" value="ECO:0007669"/>
    <property type="project" value="UniProtKB-KW"/>
</dbReference>
<dbReference type="GO" id="GO:0003735">
    <property type="term" value="F:structural constituent of ribosome"/>
    <property type="evidence" value="ECO:0007669"/>
    <property type="project" value="InterPro"/>
</dbReference>
<sequence length="147" mass="16958">MVKLLQPGRVVIVLRGRRSGKKGIIVHSSDSSNKMRPYSYCLVAGIEKPPKKVHKAMSKKKVEKRLKIKAFVKYINVKHLMPTRYIVSGGLDPKALVKDEQMDNIESRKHARKAIQKVFEEKLTQVEFDKSSKGIRDIIFLKKKLRF</sequence>
<reference evidence="4 5" key="1">
    <citation type="journal article" date="2012" name="Nucleic Acids Res.">
        <title>Sequencing of the smallest Apicomplexan genome from the human pathogen Babesia microti.</title>
        <authorList>
            <person name="Cornillot E."/>
            <person name="Hadj-Kaddour K."/>
            <person name="Dassouli A."/>
            <person name="Noel B."/>
            <person name="Ranwez V."/>
            <person name="Vacherie B."/>
            <person name="Augagneur Y."/>
            <person name="Bres V."/>
            <person name="Duclos A."/>
            <person name="Randazzo S."/>
            <person name="Carcy B."/>
            <person name="Debierre-Grockiego F."/>
            <person name="Delbecq S."/>
            <person name="Moubri-Menage K."/>
            <person name="Shams-Eldin H."/>
            <person name="Usmani-Brown S."/>
            <person name="Bringaud F."/>
            <person name="Wincker P."/>
            <person name="Vivares C.P."/>
            <person name="Schwarz R.T."/>
            <person name="Schetters T.P."/>
            <person name="Krause P.J."/>
            <person name="Gorenflot A."/>
            <person name="Berry V."/>
            <person name="Barbe V."/>
            <person name="Ben Mamoun C."/>
        </authorList>
    </citation>
    <scope>NUCLEOTIDE SEQUENCE [LARGE SCALE GENOMIC DNA]</scope>
    <source>
        <strain evidence="4 5">RI</strain>
    </source>
</reference>
<dbReference type="RefSeq" id="XP_012647508.1">
    <property type="nucleotide sequence ID" value="XM_012792054.1"/>
</dbReference>
<dbReference type="OMA" id="NQWFFTK"/>
<keyword evidence="3" id="KW-0687">Ribonucleoprotein</keyword>
<dbReference type="AlphaFoldDB" id="I7J8J9"/>
<dbReference type="SUPFAM" id="SSF50104">
    <property type="entry name" value="Translation proteins SH3-like domain"/>
    <property type="match status" value="1"/>
</dbReference>
<dbReference type="EMBL" id="FO082871">
    <property type="protein sequence ID" value="CCF72899.1"/>
    <property type="molecule type" value="Genomic_DNA"/>
</dbReference>
<dbReference type="GeneID" id="24423515"/>
<dbReference type="InterPro" id="IPR038655">
    <property type="entry name" value="Ribosomal_eL27_sf"/>
</dbReference>
<reference evidence="4 5" key="2">
    <citation type="journal article" date="2013" name="PLoS ONE">
        <title>Whole genome mapping and re-organization of the nuclear and mitochondrial genomes of Babesia microti isolates.</title>
        <authorList>
            <person name="Cornillot E."/>
            <person name="Dassouli A."/>
            <person name="Garg A."/>
            <person name="Pachikara N."/>
            <person name="Randazzo S."/>
            <person name="Depoix D."/>
            <person name="Carcy B."/>
            <person name="Delbecq S."/>
            <person name="Frutos R."/>
            <person name="Silva J.C."/>
            <person name="Sutton R."/>
            <person name="Krause P.J."/>
            <person name="Mamoun C.B."/>
        </authorList>
    </citation>
    <scope>NUCLEOTIDE SEQUENCE [LARGE SCALE GENOMIC DNA]</scope>
    <source>
        <strain evidence="4 5">RI</strain>
    </source>
</reference>
<dbReference type="KEGG" id="bmic:BMR1_01G02200"/>
<dbReference type="Gene3D" id="2.30.30.770">
    <property type="match status" value="1"/>
</dbReference>
<dbReference type="VEuPathDB" id="PiroplasmaDB:BMR1_01G02200"/>
<dbReference type="OrthoDB" id="2365484at2759"/>
<evidence type="ECO:0000256" key="3">
    <source>
        <dbReference type="ARBA" id="ARBA00023274"/>
    </source>
</evidence>
<evidence type="ECO:0000256" key="2">
    <source>
        <dbReference type="ARBA" id="ARBA00022980"/>
    </source>
</evidence>
<proteinExistence type="inferred from homology"/>
<reference evidence="4 5" key="3">
    <citation type="journal article" date="2016" name="Sci. Rep.">
        <title>Genome-wide diversity and gene expression profiling of Babesia microti isolates identify polymorphic genes that mediate host-pathogen interactions.</title>
        <authorList>
            <person name="Silva J.C."/>
            <person name="Cornillot E."/>
            <person name="McCracken C."/>
            <person name="Usmani-Brown S."/>
            <person name="Dwivedi A."/>
            <person name="Ifeonu O.O."/>
            <person name="Crabtree J."/>
            <person name="Gotia H.T."/>
            <person name="Virji A.Z."/>
            <person name="Reynes C."/>
            <person name="Colinge J."/>
            <person name="Kumar V."/>
            <person name="Lawres L."/>
            <person name="Pazzi J.E."/>
            <person name="Pablo J.V."/>
            <person name="Hung C."/>
            <person name="Brancato J."/>
            <person name="Kumari P."/>
            <person name="Orvis J."/>
            <person name="Tretina K."/>
            <person name="Chibucos M."/>
            <person name="Ott S."/>
            <person name="Sadzewicz L."/>
            <person name="Sengamalay N."/>
            <person name="Shetty A.C."/>
            <person name="Su Q."/>
            <person name="Tallon L."/>
            <person name="Fraser C.M."/>
            <person name="Frutos R."/>
            <person name="Molina D.M."/>
            <person name="Krause P.J."/>
            <person name="Ben Mamoun C."/>
        </authorList>
    </citation>
    <scope>NUCLEOTIDE SEQUENCE [LARGE SCALE GENOMIC DNA]</scope>
    <source>
        <strain evidence="4 5">RI</strain>
    </source>
</reference>
<evidence type="ECO:0000313" key="4">
    <source>
        <dbReference type="EMBL" id="CCF72899.1"/>
    </source>
</evidence>
<accession>I7J8J9</accession>
<dbReference type="GO" id="GO:0006412">
    <property type="term" value="P:translation"/>
    <property type="evidence" value="ECO:0007669"/>
    <property type="project" value="InterPro"/>
</dbReference>
<comment type="similarity">
    <text evidence="1">Belongs to the eukaryotic ribosomal protein eL27 family.</text>
</comment>
<dbReference type="GO" id="GO:1990904">
    <property type="term" value="C:ribonucleoprotein complex"/>
    <property type="evidence" value="ECO:0007669"/>
    <property type="project" value="UniProtKB-KW"/>
</dbReference>
<evidence type="ECO:0000313" key="5">
    <source>
        <dbReference type="Proteomes" id="UP000002899"/>
    </source>
</evidence>
<keyword evidence="2 4" id="KW-0689">Ribosomal protein</keyword>
<dbReference type="PANTHER" id="PTHR10497">
    <property type="entry name" value="60S RIBOSOMAL PROTEIN L27"/>
    <property type="match status" value="1"/>
</dbReference>
<name>I7J8J9_BABMR</name>
<dbReference type="CDD" id="cd06090">
    <property type="entry name" value="KOW_RPL27"/>
    <property type="match status" value="1"/>
</dbReference>
<dbReference type="InterPro" id="IPR041991">
    <property type="entry name" value="Ribosomal_eL27_KOW"/>
</dbReference>
<dbReference type="InterPro" id="IPR008991">
    <property type="entry name" value="Translation_prot_SH3-like_sf"/>
</dbReference>
<dbReference type="Pfam" id="PF01777">
    <property type="entry name" value="Ribosomal_L27e"/>
    <property type="match status" value="1"/>
</dbReference>
<organism evidence="4 5">
    <name type="scientific">Babesia microti (strain RI)</name>
    <dbReference type="NCBI Taxonomy" id="1133968"/>
    <lineage>
        <taxon>Eukaryota</taxon>
        <taxon>Sar</taxon>
        <taxon>Alveolata</taxon>
        <taxon>Apicomplexa</taxon>
        <taxon>Aconoidasida</taxon>
        <taxon>Piroplasmida</taxon>
        <taxon>Babesiidae</taxon>
        <taxon>Babesia</taxon>
    </lineage>
</organism>
<dbReference type="Proteomes" id="UP000002899">
    <property type="component" value="Chromosome I"/>
</dbReference>
<dbReference type="InterPro" id="IPR001141">
    <property type="entry name" value="Ribosomal_eL27"/>
</dbReference>
<gene>
    <name evidence="4" type="ORF">BMR1_01G02200</name>
</gene>
<evidence type="ECO:0000256" key="1">
    <source>
        <dbReference type="ARBA" id="ARBA00009124"/>
    </source>
</evidence>
<keyword evidence="5" id="KW-1185">Reference proteome</keyword>